<feature type="transmembrane region" description="Helical" evidence="9">
    <location>
        <begin position="86"/>
        <end position="105"/>
    </location>
</feature>
<accession>A0A561UGW2</accession>
<dbReference type="PANTHER" id="PTHR24421">
    <property type="entry name" value="NITRATE/NITRITE SENSOR PROTEIN NARX-RELATED"/>
    <property type="match status" value="1"/>
</dbReference>
<dbReference type="RefSeq" id="WP_246213480.1">
    <property type="nucleotide sequence ID" value="NZ_BAAAMZ010000045.1"/>
</dbReference>
<keyword evidence="9" id="KW-0812">Transmembrane</keyword>
<dbReference type="Pfam" id="PF13796">
    <property type="entry name" value="Sensor"/>
    <property type="match status" value="1"/>
</dbReference>
<evidence type="ECO:0000256" key="8">
    <source>
        <dbReference type="ARBA" id="ARBA00023012"/>
    </source>
</evidence>
<keyword evidence="7" id="KW-0067">ATP-binding</keyword>
<proteinExistence type="predicted"/>
<keyword evidence="4" id="KW-0808">Transferase</keyword>
<dbReference type="InterPro" id="IPR050482">
    <property type="entry name" value="Sensor_HK_TwoCompSys"/>
</dbReference>
<dbReference type="InterPro" id="IPR036890">
    <property type="entry name" value="HATPase_C_sf"/>
</dbReference>
<dbReference type="Gene3D" id="1.20.5.1930">
    <property type="match status" value="1"/>
</dbReference>
<evidence type="ECO:0000256" key="9">
    <source>
        <dbReference type="SAM" id="Phobius"/>
    </source>
</evidence>
<evidence type="ECO:0000313" key="13">
    <source>
        <dbReference type="Proteomes" id="UP000317940"/>
    </source>
</evidence>
<feature type="transmembrane region" description="Helical" evidence="9">
    <location>
        <begin position="204"/>
        <end position="227"/>
    </location>
</feature>
<evidence type="ECO:0000256" key="4">
    <source>
        <dbReference type="ARBA" id="ARBA00022679"/>
    </source>
</evidence>
<dbReference type="GO" id="GO:0005524">
    <property type="term" value="F:ATP binding"/>
    <property type="evidence" value="ECO:0007669"/>
    <property type="project" value="UniProtKB-KW"/>
</dbReference>
<feature type="domain" description="Signal transduction histidine kinase subgroup 3 dimerisation and phosphoacceptor" evidence="10">
    <location>
        <begin position="267"/>
        <end position="335"/>
    </location>
</feature>
<dbReference type="InterPro" id="IPR011712">
    <property type="entry name" value="Sig_transdc_His_kin_sub3_dim/P"/>
</dbReference>
<dbReference type="GO" id="GO:0000155">
    <property type="term" value="F:phosphorelay sensor kinase activity"/>
    <property type="evidence" value="ECO:0007669"/>
    <property type="project" value="InterPro"/>
</dbReference>
<evidence type="ECO:0000256" key="3">
    <source>
        <dbReference type="ARBA" id="ARBA00022553"/>
    </source>
</evidence>
<feature type="transmembrane region" description="Helical" evidence="9">
    <location>
        <begin position="60"/>
        <end position="80"/>
    </location>
</feature>
<dbReference type="GO" id="GO:0016020">
    <property type="term" value="C:membrane"/>
    <property type="evidence" value="ECO:0007669"/>
    <property type="project" value="InterPro"/>
</dbReference>
<comment type="caution">
    <text evidence="12">The sequence shown here is derived from an EMBL/GenBank/DDBJ whole genome shotgun (WGS) entry which is preliminary data.</text>
</comment>
<evidence type="ECO:0000256" key="1">
    <source>
        <dbReference type="ARBA" id="ARBA00000085"/>
    </source>
</evidence>
<evidence type="ECO:0000256" key="7">
    <source>
        <dbReference type="ARBA" id="ARBA00022840"/>
    </source>
</evidence>
<keyword evidence="9" id="KW-0472">Membrane</keyword>
<keyword evidence="5" id="KW-0547">Nucleotide-binding</keyword>
<comment type="catalytic activity">
    <reaction evidence="1">
        <text>ATP + protein L-histidine = ADP + protein N-phospho-L-histidine.</text>
        <dbReference type="EC" id="2.7.13.3"/>
    </reaction>
</comment>
<dbReference type="EC" id="2.7.13.3" evidence="2"/>
<dbReference type="InterPro" id="IPR025828">
    <property type="entry name" value="Put_sensor_dom"/>
</dbReference>
<keyword evidence="13" id="KW-1185">Reference proteome</keyword>
<gene>
    <name evidence="12" type="ORF">FHX73_112429</name>
</gene>
<evidence type="ECO:0000256" key="6">
    <source>
        <dbReference type="ARBA" id="ARBA00022777"/>
    </source>
</evidence>
<dbReference type="AlphaFoldDB" id="A0A561UGW2"/>
<keyword evidence="8" id="KW-0902">Two-component regulatory system</keyword>
<feature type="transmembrane region" description="Helical" evidence="9">
    <location>
        <begin position="148"/>
        <end position="172"/>
    </location>
</feature>
<keyword evidence="3" id="KW-0597">Phosphoprotein</keyword>
<evidence type="ECO:0000259" key="10">
    <source>
        <dbReference type="Pfam" id="PF07730"/>
    </source>
</evidence>
<evidence type="ECO:0000259" key="11">
    <source>
        <dbReference type="Pfam" id="PF13796"/>
    </source>
</evidence>
<dbReference type="EMBL" id="VIWT01000001">
    <property type="protein sequence ID" value="TWF98608.1"/>
    <property type="molecule type" value="Genomic_DNA"/>
</dbReference>
<dbReference type="CDD" id="cd16917">
    <property type="entry name" value="HATPase_UhpB-NarQ-NarX-like"/>
    <property type="match status" value="1"/>
</dbReference>
<keyword evidence="9" id="KW-1133">Transmembrane helix</keyword>
<evidence type="ECO:0000256" key="2">
    <source>
        <dbReference type="ARBA" id="ARBA00012438"/>
    </source>
</evidence>
<dbReference type="PANTHER" id="PTHR24421:SF10">
    <property type="entry name" value="NITRATE_NITRITE SENSOR PROTEIN NARQ"/>
    <property type="match status" value="1"/>
</dbReference>
<dbReference type="GO" id="GO:0046983">
    <property type="term" value="F:protein dimerization activity"/>
    <property type="evidence" value="ECO:0007669"/>
    <property type="project" value="InterPro"/>
</dbReference>
<name>A0A561UGW2_9ACTN</name>
<protein>
    <recommendedName>
        <fullName evidence="2">histidine kinase</fullName>
        <ecNumber evidence="2">2.7.13.3</ecNumber>
    </recommendedName>
</protein>
<evidence type="ECO:0000313" key="12">
    <source>
        <dbReference type="EMBL" id="TWF98608.1"/>
    </source>
</evidence>
<reference evidence="12 13" key="1">
    <citation type="submission" date="2019-06" db="EMBL/GenBank/DDBJ databases">
        <title>Sequencing the genomes of 1000 actinobacteria strains.</title>
        <authorList>
            <person name="Klenk H.-P."/>
        </authorList>
    </citation>
    <scope>NUCLEOTIDE SEQUENCE [LARGE SCALE GENOMIC DNA]</scope>
    <source>
        <strain evidence="12 13">DSM 44826</strain>
    </source>
</reference>
<dbReference type="Pfam" id="PF07730">
    <property type="entry name" value="HisKA_3"/>
    <property type="match status" value="1"/>
</dbReference>
<sequence length="457" mass="48439">MTWSPPALSRRAGLKQLAENIAGRATGRARTDARPPREVVPGNPLRALASPVLWRASIHLALDALVALAGLAVLVVLVVAVCLAPAGLVGLPVTVAAGWALFRLAAVERARFAVTCGLELDELPAPVSSWRLVKSLQSLVHNLCTWRLIGYFVLLLPVAVVTVVGVALTWAVPLTLVLLPAYYRGLPGGQAQIGPFVVDSLPRALLVAAVALLVGTVISPLIVKLLLALDTALARALLSRPRGMELEQRVIDLTESRARVVDAAEAERKRIERDLHDGAQQRLVAISITLGRASSRLKKSGDHETNKLVEDVRRETLSTITELRNLARGLHPPVLTDRGLEASLSAVAALAPVPVRLDVLVEPRPSAAIEAVAYFTVTEALTNVAKHARATRAWVEIRREGARLDVKVGDDGRGGADLAAGTGLTGLADRVSGVDGRFRLSSPVGGPTVIEVELPCG</sequence>
<organism evidence="12 13">
    <name type="scientific">Kitasatospora viridis</name>
    <dbReference type="NCBI Taxonomy" id="281105"/>
    <lineage>
        <taxon>Bacteria</taxon>
        <taxon>Bacillati</taxon>
        <taxon>Actinomycetota</taxon>
        <taxon>Actinomycetes</taxon>
        <taxon>Kitasatosporales</taxon>
        <taxon>Streptomycetaceae</taxon>
        <taxon>Kitasatospora</taxon>
    </lineage>
</organism>
<dbReference type="Proteomes" id="UP000317940">
    <property type="component" value="Unassembled WGS sequence"/>
</dbReference>
<evidence type="ECO:0000256" key="5">
    <source>
        <dbReference type="ARBA" id="ARBA00022741"/>
    </source>
</evidence>
<feature type="domain" description="Putative sensor" evidence="11">
    <location>
        <begin position="59"/>
        <end position="238"/>
    </location>
</feature>
<dbReference type="SUPFAM" id="SSF55874">
    <property type="entry name" value="ATPase domain of HSP90 chaperone/DNA topoisomerase II/histidine kinase"/>
    <property type="match status" value="1"/>
</dbReference>
<dbReference type="Gene3D" id="3.30.565.10">
    <property type="entry name" value="Histidine kinase-like ATPase, C-terminal domain"/>
    <property type="match status" value="1"/>
</dbReference>
<keyword evidence="6 12" id="KW-0418">Kinase</keyword>